<evidence type="ECO:0000313" key="5">
    <source>
        <dbReference type="EMBL" id="RKF18641.1"/>
    </source>
</evidence>
<evidence type="ECO:0000259" key="3">
    <source>
        <dbReference type="Pfam" id="PF06165"/>
    </source>
</evidence>
<organism evidence="5 6">
    <name type="scientific">Alginatibacterium sediminis</name>
    <dbReference type="NCBI Taxonomy" id="2164068"/>
    <lineage>
        <taxon>Bacteria</taxon>
        <taxon>Pseudomonadati</taxon>
        <taxon>Pseudomonadota</taxon>
        <taxon>Gammaproteobacteria</taxon>
        <taxon>Alteromonadales</taxon>
        <taxon>Alteromonadaceae</taxon>
        <taxon>Alginatibacterium</taxon>
    </lineage>
</organism>
<dbReference type="GO" id="GO:0005975">
    <property type="term" value="P:carbohydrate metabolic process"/>
    <property type="evidence" value="ECO:0007669"/>
    <property type="project" value="InterPro"/>
</dbReference>
<dbReference type="InterPro" id="IPR010383">
    <property type="entry name" value="Glyco_hydrolase_94_b-supersand"/>
</dbReference>
<dbReference type="Pfam" id="PF06165">
    <property type="entry name" value="GH94_b-supersand"/>
    <property type="match status" value="1"/>
</dbReference>
<dbReference type="InterPro" id="IPR011013">
    <property type="entry name" value="Gal_mutarotase_sf_dom"/>
</dbReference>
<keyword evidence="6" id="KW-1185">Reference proteome</keyword>
<comment type="caution">
    <text evidence="5">The sequence shown here is derived from an EMBL/GenBank/DDBJ whole genome shotgun (WGS) entry which is preliminary data.</text>
</comment>
<proteinExistence type="predicted"/>
<dbReference type="InterPro" id="IPR052047">
    <property type="entry name" value="GH94_Enzymes"/>
</dbReference>
<dbReference type="SUPFAM" id="SSF48208">
    <property type="entry name" value="Six-hairpin glycosidases"/>
    <property type="match status" value="1"/>
</dbReference>
<dbReference type="PANTHER" id="PTHR37469">
    <property type="entry name" value="CELLOBIONIC ACID PHOSPHORYLASE-RELATED"/>
    <property type="match status" value="1"/>
</dbReference>
<dbReference type="InterPro" id="IPR037018">
    <property type="entry name" value="GH65_N"/>
</dbReference>
<dbReference type="Pfam" id="PF17167">
    <property type="entry name" value="Glyco_hydro_94"/>
    <property type="match status" value="1"/>
</dbReference>
<dbReference type="Proteomes" id="UP000286482">
    <property type="component" value="Unassembled WGS sequence"/>
</dbReference>
<dbReference type="RefSeq" id="WP_120354720.1">
    <property type="nucleotide sequence ID" value="NZ_RAQO01000005.1"/>
</dbReference>
<dbReference type="AlphaFoldDB" id="A0A420EDA0"/>
<dbReference type="InterPro" id="IPR033432">
    <property type="entry name" value="GH94_catalytic"/>
</dbReference>
<reference evidence="5 6" key="1">
    <citation type="submission" date="2018-09" db="EMBL/GenBank/DDBJ databases">
        <authorList>
            <person name="Wang Z."/>
        </authorList>
    </citation>
    <scope>NUCLEOTIDE SEQUENCE [LARGE SCALE GENOMIC DNA]</scope>
    <source>
        <strain evidence="5 6">ALS 81</strain>
    </source>
</reference>
<keyword evidence="2 5" id="KW-0808">Transferase</keyword>
<dbReference type="GO" id="GO:0016757">
    <property type="term" value="F:glycosyltransferase activity"/>
    <property type="evidence" value="ECO:0007669"/>
    <property type="project" value="UniProtKB-KW"/>
</dbReference>
<protein>
    <submittedName>
        <fullName evidence="5">Glycosyltransferase 36</fullName>
    </submittedName>
</protein>
<dbReference type="InterPro" id="IPR008928">
    <property type="entry name" value="6-hairpin_glycosidase_sf"/>
</dbReference>
<evidence type="ECO:0000259" key="4">
    <source>
        <dbReference type="Pfam" id="PF17167"/>
    </source>
</evidence>
<feature type="domain" description="Glycosyl hydrolase 94 supersandwich" evidence="3">
    <location>
        <begin position="75"/>
        <end position="289"/>
    </location>
</feature>
<evidence type="ECO:0000256" key="1">
    <source>
        <dbReference type="ARBA" id="ARBA00022676"/>
    </source>
</evidence>
<dbReference type="Gene3D" id="1.50.10.10">
    <property type="match status" value="1"/>
</dbReference>
<evidence type="ECO:0000313" key="6">
    <source>
        <dbReference type="Proteomes" id="UP000286482"/>
    </source>
</evidence>
<dbReference type="SUPFAM" id="SSF74650">
    <property type="entry name" value="Galactose mutarotase-like"/>
    <property type="match status" value="1"/>
</dbReference>
<dbReference type="PANTHER" id="PTHR37469:SF2">
    <property type="entry name" value="CELLOBIONIC ACID PHOSPHORYLASE"/>
    <property type="match status" value="1"/>
</dbReference>
<dbReference type="InterPro" id="IPR012341">
    <property type="entry name" value="6hp_glycosidase-like_sf"/>
</dbReference>
<sequence>MAQYIEQGKRFQLNSPSLAPNSAAYLWNRKMMLHMNCRGYAVSQYMDPEPRKYAHVPTLAAVSFMQPEQPYFAHHPGRFFYIRDNQSGEMFSAPYAPMNRELDLFSFEPGTSDIRWKVQCLGLELIISLGLSDTDVVERWSVDLINLGESERDISLIPYFPVGYSSWMNMGGSFDPELNAILCTCITPYQKVDDYFKNAHLKDMTYLCADRKVDFFEVSQPVFEGEGGLHAPSSLANRANLGCGDAIYEMPTCCMQFCIKLQAYESQNTQLIFGPAKDAAEVARMRKRYLLSDTQQRNLEYKQYVERGKGCLEIESPDSDFDSFVNHWLPRQVYYHGDSNRLSTDPQTRNYLQDAMGMAYVDDGLTKTAILTALAQQKDDGEMPDGILLSAEAELKYINQVPHTDHSVWLCIIMTSYLNETGDSSLLEHQLKWSNNDVSDSVFEHISRAMNYLIGAVDERGLPYIAQGDWCDPMNMVGYQGKGVSAWLTEAISYALQLWADICEQHQRDDLAVYYQEQAGIFNQRLNQHFWHNNWFGRGITDAGTLFGIDSDPEGKIFLNAQSWALLCKATNTEQQQQILAAIDERLETPYGVMMFAPAFTAMRDDIGRVTQKWPGSAENGSVYNHAAAFYAASLFAIDEPDRAFSTLRRMLSSCNETDIKRRDQLPVYIPNYYRGAYYQHPRTAGRSSNLFNTGSGAWFYQLTIEKMFGLQGCKDGLLIKPQLPSHWSQAKAKREFRGAEFSVTYQRSADINAMQVFVNDEHLDMPCIQNIERGMRYKVLVKLPLSSLVTETQDG</sequence>
<evidence type="ECO:0000256" key="2">
    <source>
        <dbReference type="ARBA" id="ARBA00022679"/>
    </source>
</evidence>
<dbReference type="GO" id="GO:0030246">
    <property type="term" value="F:carbohydrate binding"/>
    <property type="evidence" value="ECO:0007669"/>
    <property type="project" value="InterPro"/>
</dbReference>
<accession>A0A420EDA0</accession>
<dbReference type="Gene3D" id="2.60.420.10">
    <property type="entry name" value="Maltose phosphorylase, domain 3"/>
    <property type="match status" value="1"/>
</dbReference>
<dbReference type="EMBL" id="RAQO01000005">
    <property type="protein sequence ID" value="RKF18641.1"/>
    <property type="molecule type" value="Genomic_DNA"/>
</dbReference>
<dbReference type="OrthoDB" id="9769991at2"/>
<gene>
    <name evidence="5" type="ORF">DBZ36_09550</name>
</gene>
<keyword evidence="1" id="KW-0328">Glycosyltransferase</keyword>
<feature type="domain" description="Glycosyl hydrolase 94 catalytic" evidence="4">
    <location>
        <begin position="313"/>
        <end position="710"/>
    </location>
</feature>
<name>A0A420EDA0_9ALTE</name>
<dbReference type="Gene3D" id="2.70.98.40">
    <property type="entry name" value="Glycoside hydrolase, family 65, N-terminal domain"/>
    <property type="match status" value="1"/>
</dbReference>